<dbReference type="AlphaFoldDB" id="A0A5K7S591"/>
<feature type="signal peptide" evidence="10">
    <location>
        <begin position="1"/>
        <end position="22"/>
    </location>
</feature>
<dbReference type="InterPro" id="IPR036942">
    <property type="entry name" value="Beta-barrel_TonB_sf"/>
</dbReference>
<organism evidence="13 14">
    <name type="scientific">Aquipluma nitroreducens</name>
    <dbReference type="NCBI Taxonomy" id="2010828"/>
    <lineage>
        <taxon>Bacteria</taxon>
        <taxon>Pseudomonadati</taxon>
        <taxon>Bacteroidota</taxon>
        <taxon>Bacteroidia</taxon>
        <taxon>Marinilabiliales</taxon>
        <taxon>Prolixibacteraceae</taxon>
        <taxon>Aquipluma</taxon>
    </lineage>
</organism>
<evidence type="ECO:0000259" key="12">
    <source>
        <dbReference type="Pfam" id="PF07715"/>
    </source>
</evidence>
<dbReference type="NCBIfam" id="TIGR04057">
    <property type="entry name" value="SusC_RagA_signa"/>
    <property type="match status" value="1"/>
</dbReference>
<evidence type="ECO:0000256" key="2">
    <source>
        <dbReference type="ARBA" id="ARBA00022448"/>
    </source>
</evidence>
<keyword evidence="6 8" id="KW-0472">Membrane</keyword>
<dbReference type="SUPFAM" id="SSF49464">
    <property type="entry name" value="Carboxypeptidase regulatory domain-like"/>
    <property type="match status" value="1"/>
</dbReference>
<dbReference type="KEGG" id="anf:AQPE_0839"/>
<feature type="domain" description="TonB-dependent receptor-like beta-barrel" evidence="11">
    <location>
        <begin position="427"/>
        <end position="998"/>
    </location>
</feature>
<dbReference type="Gene3D" id="2.40.170.20">
    <property type="entry name" value="TonB-dependent receptor, beta-barrel domain"/>
    <property type="match status" value="1"/>
</dbReference>
<name>A0A5K7S591_9BACT</name>
<evidence type="ECO:0000256" key="9">
    <source>
        <dbReference type="RuleBase" id="RU003357"/>
    </source>
</evidence>
<keyword evidence="10" id="KW-0732">Signal</keyword>
<evidence type="ECO:0000256" key="8">
    <source>
        <dbReference type="PROSITE-ProRule" id="PRU01360"/>
    </source>
</evidence>
<evidence type="ECO:0000256" key="3">
    <source>
        <dbReference type="ARBA" id="ARBA00022452"/>
    </source>
</evidence>
<dbReference type="InterPro" id="IPR023996">
    <property type="entry name" value="TonB-dep_OMP_SusC/RagA"/>
</dbReference>
<dbReference type="InterPro" id="IPR012910">
    <property type="entry name" value="Plug_dom"/>
</dbReference>
<sequence length="1032" mass="114367">MKKRLKKFLFVTKLTLFLTCFAGLFNGFGAIPENLTSEQQTKSITGTVTDDTNQALPGASVIVKGTTIGTITDMDGKFILKVPESSKTLVISFVGMVQQEIQIGTKTTFNVSLAQETVGLEEVVAVGYGTVRKKDLTGSVSSVGSGKLAERSSFSAAQAMQGKAAGVVVQQTNSAPGADAKVMIRGNRSLKATNEPLYVVDGVPLVIGLSEISQSDIESMDILKDASATAIYGSRGANGVVIITTKKGKSGKAIVDYNGYYGIQTQAKVLDLFNGPEWVEFLREAYRTTGKYPVTAPTYAMDVQMLPVGQENDLAGIAFKIKNAYDTDGSWHPERLVSTDWMGEVMRQGTVQNHEISVRGGTDKLKVLASATYYDEEGLLKTQSYSRYSARVNFDWDISDYVKIGGQTQFSHFDRNDGPNVYDGVKSLSPLANIRNADGVLFNRPGNDPQLWNPVLNLTEAVVKLRKDRFLGSYYLEAKLPFDIKYRSNFGLDFGPYLNQRFYGSRSSDRQGGLARAENGGDTRTMYTWENLLYWNKVIGKHSLGATFLQSIQQEKYESSNISVGNLPYETQLWYNVGSAPTISAVSSSYTKWQLASFMGRFNYSYKDKYLLTASARYDGSSRLAPGNKWVMFPSAALAWRINEESFMKNMNIFSNLKLRTGFGITGNSAIDPYKTAGNLGYARYNFGSTNMMAFYQNEMPNPGLKWEKTKQYNAGLDFGILKGRINGVIDLYLQNTSDLLMDRQVPEASGFSSVVYNIGKTRNKGIEVTINTQNIQKTNFTWSTDFIFARNKEEIVELYGGKNNDTGNGWFIGQPLSVYYDYKSLGIWQLGQEAEAAKFGSAFVPGTIHVQDTNADGKITADDRVIVGSTRPKFTASMTNYFTYKNFDLNFFLNASYGNMLQFDRNMSFNGRYNSLKVNYWAVTQYDASGKAIASNGSNDAPRPNNGIENPAYRSSLNYFNASFLRLSNATLGYNIPKSVLSRLKISKFRLYTTVQNAFCITKYPGTDPESGENFNAPMPRTVMFGINMSL</sequence>
<dbReference type="InterPro" id="IPR023997">
    <property type="entry name" value="TonB-dep_OMP_SusC/RagA_CS"/>
</dbReference>
<dbReference type="NCBIfam" id="TIGR04056">
    <property type="entry name" value="OMP_RagA_SusC"/>
    <property type="match status" value="1"/>
</dbReference>
<comment type="subcellular location">
    <subcellularLocation>
        <location evidence="1 8">Cell outer membrane</location>
        <topology evidence="1 8">Multi-pass membrane protein</topology>
    </subcellularLocation>
</comment>
<dbReference type="SUPFAM" id="SSF56935">
    <property type="entry name" value="Porins"/>
    <property type="match status" value="1"/>
</dbReference>
<evidence type="ECO:0000256" key="4">
    <source>
        <dbReference type="ARBA" id="ARBA00022692"/>
    </source>
</evidence>
<keyword evidence="3 8" id="KW-1134">Transmembrane beta strand</keyword>
<dbReference type="InterPro" id="IPR037066">
    <property type="entry name" value="Plug_dom_sf"/>
</dbReference>
<dbReference type="RefSeq" id="WP_318349747.1">
    <property type="nucleotide sequence ID" value="NZ_AP018694.1"/>
</dbReference>
<gene>
    <name evidence="13" type="ORF">AQPE_0839</name>
</gene>
<feature type="domain" description="TonB-dependent receptor plug" evidence="12">
    <location>
        <begin position="133"/>
        <end position="240"/>
    </location>
</feature>
<evidence type="ECO:0000256" key="10">
    <source>
        <dbReference type="SAM" id="SignalP"/>
    </source>
</evidence>
<dbReference type="Proteomes" id="UP001193389">
    <property type="component" value="Chromosome"/>
</dbReference>
<comment type="similarity">
    <text evidence="8 9">Belongs to the TonB-dependent receptor family.</text>
</comment>
<reference evidence="13" key="1">
    <citation type="journal article" date="2020" name="Int. J. Syst. Evol. Microbiol.">
        <title>Aquipluma nitroreducens gen. nov. sp. nov., a novel facultatively anaerobic bacterium isolated from a freshwater lake.</title>
        <authorList>
            <person name="Watanabe M."/>
            <person name="Kojima H."/>
            <person name="Fukui M."/>
        </authorList>
    </citation>
    <scope>NUCLEOTIDE SEQUENCE</scope>
    <source>
        <strain evidence="13">MeG22</strain>
    </source>
</reference>
<dbReference type="FunFam" id="2.60.40.1120:FF:000003">
    <property type="entry name" value="Outer membrane protein Omp121"/>
    <property type="match status" value="1"/>
</dbReference>
<proteinExistence type="inferred from homology"/>
<keyword evidence="14" id="KW-1185">Reference proteome</keyword>
<dbReference type="InterPro" id="IPR000531">
    <property type="entry name" value="Beta-barrel_TonB"/>
</dbReference>
<evidence type="ECO:0000256" key="5">
    <source>
        <dbReference type="ARBA" id="ARBA00023077"/>
    </source>
</evidence>
<dbReference type="Gene3D" id="2.60.40.1120">
    <property type="entry name" value="Carboxypeptidase-like, regulatory domain"/>
    <property type="match status" value="1"/>
</dbReference>
<dbReference type="Pfam" id="PF00593">
    <property type="entry name" value="TonB_dep_Rec_b-barrel"/>
    <property type="match status" value="1"/>
</dbReference>
<dbReference type="Pfam" id="PF13715">
    <property type="entry name" value="CarbopepD_reg_2"/>
    <property type="match status" value="1"/>
</dbReference>
<dbReference type="GO" id="GO:0009279">
    <property type="term" value="C:cell outer membrane"/>
    <property type="evidence" value="ECO:0007669"/>
    <property type="project" value="UniProtKB-SubCell"/>
</dbReference>
<keyword evidence="2 8" id="KW-0813">Transport</keyword>
<evidence type="ECO:0000256" key="7">
    <source>
        <dbReference type="ARBA" id="ARBA00023237"/>
    </source>
</evidence>
<dbReference type="InterPro" id="IPR008969">
    <property type="entry name" value="CarboxyPept-like_regulatory"/>
</dbReference>
<dbReference type="Gene3D" id="2.170.130.10">
    <property type="entry name" value="TonB-dependent receptor, plug domain"/>
    <property type="match status" value="1"/>
</dbReference>
<dbReference type="EMBL" id="AP018694">
    <property type="protein sequence ID" value="BBE16696.1"/>
    <property type="molecule type" value="Genomic_DNA"/>
</dbReference>
<dbReference type="InterPro" id="IPR039426">
    <property type="entry name" value="TonB-dep_rcpt-like"/>
</dbReference>
<evidence type="ECO:0000313" key="13">
    <source>
        <dbReference type="EMBL" id="BBE16696.1"/>
    </source>
</evidence>
<evidence type="ECO:0000256" key="1">
    <source>
        <dbReference type="ARBA" id="ARBA00004571"/>
    </source>
</evidence>
<feature type="chain" id="PRO_5024396302" evidence="10">
    <location>
        <begin position="23"/>
        <end position="1032"/>
    </location>
</feature>
<keyword evidence="4 8" id="KW-0812">Transmembrane</keyword>
<evidence type="ECO:0000256" key="6">
    <source>
        <dbReference type="ARBA" id="ARBA00023136"/>
    </source>
</evidence>
<protein>
    <submittedName>
        <fullName evidence="13">SusC, outer membrane protein</fullName>
    </submittedName>
</protein>
<dbReference type="PROSITE" id="PS52016">
    <property type="entry name" value="TONB_DEPENDENT_REC_3"/>
    <property type="match status" value="1"/>
</dbReference>
<keyword evidence="5 9" id="KW-0798">TonB box</keyword>
<keyword evidence="7 8" id="KW-0998">Cell outer membrane</keyword>
<accession>A0A5K7S591</accession>
<evidence type="ECO:0000313" key="14">
    <source>
        <dbReference type="Proteomes" id="UP001193389"/>
    </source>
</evidence>
<evidence type="ECO:0000259" key="11">
    <source>
        <dbReference type="Pfam" id="PF00593"/>
    </source>
</evidence>
<dbReference type="Pfam" id="PF07715">
    <property type="entry name" value="Plug"/>
    <property type="match status" value="1"/>
</dbReference>